<gene>
    <name evidence="8" type="ORF">IHE71_03455</name>
</gene>
<name>A0ABR9MV14_9MICO</name>
<feature type="compositionally biased region" description="Acidic residues" evidence="5">
    <location>
        <begin position="45"/>
        <end position="55"/>
    </location>
</feature>
<keyword evidence="4 6" id="KW-0472">Membrane</keyword>
<comment type="subcellular location">
    <subcellularLocation>
        <location evidence="1">Membrane</location>
    </subcellularLocation>
</comment>
<feature type="compositionally biased region" description="Basic and acidic residues" evidence="5">
    <location>
        <begin position="32"/>
        <end position="44"/>
    </location>
</feature>
<evidence type="ECO:0000256" key="4">
    <source>
        <dbReference type="ARBA" id="ARBA00023136"/>
    </source>
</evidence>
<accession>A0ABR9MV14</accession>
<evidence type="ECO:0000313" key="8">
    <source>
        <dbReference type="EMBL" id="MBE1874764.1"/>
    </source>
</evidence>
<keyword evidence="9" id="KW-1185">Reference proteome</keyword>
<feature type="compositionally biased region" description="Acidic residues" evidence="5">
    <location>
        <begin position="10"/>
        <end position="26"/>
    </location>
</feature>
<keyword evidence="2 6" id="KW-0812">Transmembrane</keyword>
<evidence type="ECO:0000256" key="5">
    <source>
        <dbReference type="SAM" id="MobiDB-lite"/>
    </source>
</evidence>
<feature type="domain" description="Septum formation-related" evidence="7">
    <location>
        <begin position="234"/>
        <end position="334"/>
    </location>
</feature>
<feature type="region of interest" description="Disordered" evidence="5">
    <location>
        <begin position="1"/>
        <end position="66"/>
    </location>
</feature>
<evidence type="ECO:0000256" key="2">
    <source>
        <dbReference type="ARBA" id="ARBA00022692"/>
    </source>
</evidence>
<feature type="region of interest" description="Disordered" evidence="5">
    <location>
        <begin position="163"/>
        <end position="197"/>
    </location>
</feature>
<dbReference type="InterPro" id="IPR026004">
    <property type="entry name" value="Septum_form"/>
</dbReference>
<feature type="transmembrane region" description="Helical" evidence="6">
    <location>
        <begin position="115"/>
        <end position="144"/>
    </location>
</feature>
<evidence type="ECO:0000256" key="3">
    <source>
        <dbReference type="ARBA" id="ARBA00022989"/>
    </source>
</evidence>
<comment type="caution">
    <text evidence="8">The sequence shown here is derived from an EMBL/GenBank/DDBJ whole genome shotgun (WGS) entry which is preliminary data.</text>
</comment>
<organism evidence="8 9">
    <name type="scientific">Myceligenerans pegani</name>
    <dbReference type="NCBI Taxonomy" id="2776917"/>
    <lineage>
        <taxon>Bacteria</taxon>
        <taxon>Bacillati</taxon>
        <taxon>Actinomycetota</taxon>
        <taxon>Actinomycetes</taxon>
        <taxon>Micrococcales</taxon>
        <taxon>Promicromonosporaceae</taxon>
        <taxon>Myceligenerans</taxon>
    </lineage>
</organism>
<evidence type="ECO:0000259" key="7">
    <source>
        <dbReference type="Pfam" id="PF13845"/>
    </source>
</evidence>
<dbReference type="Pfam" id="PF04505">
    <property type="entry name" value="CD225"/>
    <property type="match status" value="1"/>
</dbReference>
<feature type="transmembrane region" description="Helical" evidence="6">
    <location>
        <begin position="74"/>
        <end position="94"/>
    </location>
</feature>
<dbReference type="EMBL" id="JADAQT010000047">
    <property type="protein sequence ID" value="MBE1874764.1"/>
    <property type="molecule type" value="Genomic_DNA"/>
</dbReference>
<sequence length="351" mass="36777">MAQKPPAEPENIDDTEPEDTGPEDTELGNADDAGREGAGDARFEDSEDEDSEETQADAGPTPEPARRVSARTGWVVAAFLLFWPLAVPALVQAVRAARDAAADRLDAARTASRRALGFAVAAICTGTLLLAGSAVAVVMAPAWLPAGAAGYIPPVLAEAAGIAPTAPEDPGEEASGSPAYSGPADGIPTDGATDPFGVLPTPGSTEGEDIAEWWATEGQEATEDPSRTRPVDLESGDCLDTEEVDGVSVLYWIPVVPCDEPHHGEVFGVTRLDDSVAAEGRAPTQSQLWEAADAYCYPEFDEFVGEAWAVSELTYWPVAPSQESWEEGDRKVACIIESEEPVTGTLEGAGR</sequence>
<evidence type="ECO:0000256" key="6">
    <source>
        <dbReference type="SAM" id="Phobius"/>
    </source>
</evidence>
<keyword evidence="3 6" id="KW-1133">Transmembrane helix</keyword>
<reference evidence="8 9" key="1">
    <citation type="submission" date="2020-10" db="EMBL/GenBank/DDBJ databases">
        <title>Myceligenerans pegani sp. nov., an endophytic actinomycete isolated from Peganum harmala L. in Xinjiang, China.</title>
        <authorList>
            <person name="Xin L."/>
        </authorList>
    </citation>
    <scope>NUCLEOTIDE SEQUENCE [LARGE SCALE GENOMIC DNA]</scope>
    <source>
        <strain evidence="8 9">TRM65318</strain>
    </source>
</reference>
<dbReference type="Pfam" id="PF13845">
    <property type="entry name" value="Septum_form"/>
    <property type="match status" value="1"/>
</dbReference>
<dbReference type="RefSeq" id="WP_192861319.1">
    <property type="nucleotide sequence ID" value="NZ_JADAQT010000047.1"/>
</dbReference>
<dbReference type="InterPro" id="IPR007593">
    <property type="entry name" value="CD225/Dispanin_fam"/>
</dbReference>
<proteinExistence type="predicted"/>
<evidence type="ECO:0000256" key="1">
    <source>
        <dbReference type="ARBA" id="ARBA00004370"/>
    </source>
</evidence>
<protein>
    <submittedName>
        <fullName evidence="8">Septum formation family protein</fullName>
    </submittedName>
</protein>
<evidence type="ECO:0000313" key="9">
    <source>
        <dbReference type="Proteomes" id="UP000625527"/>
    </source>
</evidence>
<dbReference type="Proteomes" id="UP000625527">
    <property type="component" value="Unassembled WGS sequence"/>
</dbReference>